<feature type="compositionally biased region" description="Polar residues" evidence="1">
    <location>
        <begin position="40"/>
        <end position="50"/>
    </location>
</feature>
<dbReference type="Proteomes" id="UP001054902">
    <property type="component" value="Unassembled WGS sequence"/>
</dbReference>
<feature type="compositionally biased region" description="Acidic residues" evidence="1">
    <location>
        <begin position="74"/>
        <end position="87"/>
    </location>
</feature>
<organism evidence="3 4">
    <name type="scientific">Chaetoceros tenuissimus</name>
    <dbReference type="NCBI Taxonomy" id="426638"/>
    <lineage>
        <taxon>Eukaryota</taxon>
        <taxon>Sar</taxon>
        <taxon>Stramenopiles</taxon>
        <taxon>Ochrophyta</taxon>
        <taxon>Bacillariophyta</taxon>
        <taxon>Coscinodiscophyceae</taxon>
        <taxon>Chaetocerotophycidae</taxon>
        <taxon>Chaetocerotales</taxon>
        <taxon>Chaetocerotaceae</taxon>
        <taxon>Chaetoceros</taxon>
    </lineage>
</organism>
<keyword evidence="2" id="KW-1133">Transmembrane helix</keyword>
<dbReference type="AlphaFoldDB" id="A0AAD3CHK2"/>
<keyword evidence="4" id="KW-1185">Reference proteome</keyword>
<keyword evidence="2" id="KW-0812">Transmembrane</keyword>
<reference evidence="3 4" key="1">
    <citation type="journal article" date="2021" name="Sci. Rep.">
        <title>The genome of the diatom Chaetoceros tenuissimus carries an ancient integrated fragment of an extant virus.</title>
        <authorList>
            <person name="Hongo Y."/>
            <person name="Kimura K."/>
            <person name="Takaki Y."/>
            <person name="Yoshida Y."/>
            <person name="Baba S."/>
            <person name="Kobayashi G."/>
            <person name="Nagasaki K."/>
            <person name="Hano T."/>
            <person name="Tomaru Y."/>
        </authorList>
    </citation>
    <scope>NUCLEOTIDE SEQUENCE [LARGE SCALE GENOMIC DNA]</scope>
    <source>
        <strain evidence="3 4">NIES-3715</strain>
    </source>
</reference>
<dbReference type="Gene3D" id="3.40.50.300">
    <property type="entry name" value="P-loop containing nucleotide triphosphate hydrolases"/>
    <property type="match status" value="1"/>
</dbReference>
<feature type="compositionally biased region" description="Basic and acidic residues" evidence="1">
    <location>
        <begin position="88"/>
        <end position="99"/>
    </location>
</feature>
<feature type="transmembrane region" description="Helical" evidence="2">
    <location>
        <begin position="12"/>
        <end position="30"/>
    </location>
</feature>
<sequence>MGTGTAYLSKKHAFFSVFCFVLIIVLNVYISGNTDEESGIKTTNSRNQPSELKKSNYEDDDDRAAPPKPVESNDRDDGDEDDDSDSEEPAKPEKKAVEKTGKLSKLQLFECKDNSKSRESDRPHKKSDVNSLFNCDKEDSLCHYYYPANFFDENCGLGKSYVHCIDDAKQMMANGTLWNFMPSVGFPTLTVNDVCLRLDTEKEIFVLAEDSDMPSSRVSGKNILEGKIGSYEEDGKKCSKERLSFLHVHKAGGSSLHQAFNFFGRSKSATIERHKFFDPSRTPGRPSPPIPKAMLTFTLDALGNATKYPDQRFEANQHVIFAAVRDPTERFISSIGQALGASGSGGNRIGPVLKQTCIHGSSADALKCLAKYVRDHGFWIELHFTPQVIDISFTTMWQDVPIAMFSFKNLPTILDHFGRANVHVRDGSKEKYRSDPILTNMSVNDYDDETLEIVCKIYEMDVVMQRSLGMEVPRCDKFLPRSYDFEY</sequence>
<protein>
    <submittedName>
        <fullName evidence="3">Uncharacterized protein</fullName>
    </submittedName>
</protein>
<keyword evidence="2" id="KW-0472">Membrane</keyword>
<dbReference type="InterPro" id="IPR027417">
    <property type="entry name" value="P-loop_NTPase"/>
</dbReference>
<evidence type="ECO:0000256" key="2">
    <source>
        <dbReference type="SAM" id="Phobius"/>
    </source>
</evidence>
<gene>
    <name evidence="3" type="ORF">CTEN210_02445</name>
</gene>
<name>A0AAD3CHK2_9STRA</name>
<feature type="region of interest" description="Disordered" evidence="1">
    <location>
        <begin position="35"/>
        <end position="99"/>
    </location>
</feature>
<accession>A0AAD3CHK2</accession>
<comment type="caution">
    <text evidence="3">The sequence shown here is derived from an EMBL/GenBank/DDBJ whole genome shotgun (WGS) entry which is preliminary data.</text>
</comment>
<dbReference type="EMBL" id="BLLK01000022">
    <property type="protein sequence ID" value="GFH45971.1"/>
    <property type="molecule type" value="Genomic_DNA"/>
</dbReference>
<evidence type="ECO:0000313" key="3">
    <source>
        <dbReference type="EMBL" id="GFH45971.1"/>
    </source>
</evidence>
<evidence type="ECO:0000256" key="1">
    <source>
        <dbReference type="SAM" id="MobiDB-lite"/>
    </source>
</evidence>
<proteinExistence type="predicted"/>
<evidence type="ECO:0000313" key="4">
    <source>
        <dbReference type="Proteomes" id="UP001054902"/>
    </source>
</evidence>